<evidence type="ECO:0000256" key="4">
    <source>
        <dbReference type="ARBA" id="ARBA00022723"/>
    </source>
</evidence>
<keyword evidence="10" id="KW-1133">Transmembrane helix</keyword>
<keyword evidence="5 9" id="KW-0560">Oxidoreductase</keyword>
<evidence type="ECO:0000256" key="9">
    <source>
        <dbReference type="RuleBase" id="RU000461"/>
    </source>
</evidence>
<keyword evidence="10" id="KW-0472">Membrane</keyword>
<dbReference type="GO" id="GO:0004497">
    <property type="term" value="F:monooxygenase activity"/>
    <property type="evidence" value="ECO:0007669"/>
    <property type="project" value="UniProtKB-KW"/>
</dbReference>
<comment type="cofactor">
    <cofactor evidence="1 8">
        <name>heme</name>
        <dbReference type="ChEBI" id="CHEBI:30413"/>
    </cofactor>
</comment>
<dbReference type="GO" id="GO:0045122">
    <property type="term" value="P:aflatoxin biosynthetic process"/>
    <property type="evidence" value="ECO:0007669"/>
    <property type="project" value="UniProtKB-ARBA"/>
</dbReference>
<comment type="similarity">
    <text evidence="2 9">Belongs to the cytochrome P450 family.</text>
</comment>
<dbReference type="InterPro" id="IPR050121">
    <property type="entry name" value="Cytochrome_P450_monoxygenase"/>
</dbReference>
<evidence type="ECO:0000256" key="6">
    <source>
        <dbReference type="ARBA" id="ARBA00023004"/>
    </source>
</evidence>
<dbReference type="CDD" id="cd11058">
    <property type="entry name" value="CYP60B-like"/>
    <property type="match status" value="1"/>
</dbReference>
<dbReference type="Pfam" id="PF00067">
    <property type="entry name" value="p450"/>
    <property type="match status" value="1"/>
</dbReference>
<dbReference type="AlphaFoldDB" id="A0A5N7BKL3"/>
<dbReference type="GO" id="GO:0020037">
    <property type="term" value="F:heme binding"/>
    <property type="evidence" value="ECO:0007669"/>
    <property type="project" value="InterPro"/>
</dbReference>
<keyword evidence="6 8" id="KW-0408">Iron</keyword>
<evidence type="ECO:0000256" key="1">
    <source>
        <dbReference type="ARBA" id="ARBA00001971"/>
    </source>
</evidence>
<evidence type="ECO:0000313" key="11">
    <source>
        <dbReference type="EMBL" id="KAE8382325.1"/>
    </source>
</evidence>
<keyword evidence="3 8" id="KW-0349">Heme</keyword>
<dbReference type="PROSITE" id="PS00086">
    <property type="entry name" value="CYTOCHROME_P450"/>
    <property type="match status" value="1"/>
</dbReference>
<dbReference type="PANTHER" id="PTHR24305">
    <property type="entry name" value="CYTOCHROME P450"/>
    <property type="match status" value="1"/>
</dbReference>
<dbReference type="GO" id="GO:0005506">
    <property type="term" value="F:iron ion binding"/>
    <property type="evidence" value="ECO:0007669"/>
    <property type="project" value="InterPro"/>
</dbReference>
<proteinExistence type="inferred from homology"/>
<dbReference type="GO" id="GO:0016705">
    <property type="term" value="F:oxidoreductase activity, acting on paired donors, with incorporation or reduction of molecular oxygen"/>
    <property type="evidence" value="ECO:0007669"/>
    <property type="project" value="InterPro"/>
</dbReference>
<protein>
    <submittedName>
        <fullName evidence="11">Cytochrome P450</fullName>
    </submittedName>
</protein>
<feature type="binding site" description="axial binding residue" evidence="8">
    <location>
        <position position="441"/>
    </location>
    <ligand>
        <name>heme</name>
        <dbReference type="ChEBI" id="CHEBI:30413"/>
    </ligand>
    <ligandPart>
        <name>Fe</name>
        <dbReference type="ChEBI" id="CHEBI:18248"/>
    </ligandPart>
</feature>
<dbReference type="InterPro" id="IPR017972">
    <property type="entry name" value="Cyt_P450_CS"/>
</dbReference>
<evidence type="ECO:0000313" key="12">
    <source>
        <dbReference type="Proteomes" id="UP000326198"/>
    </source>
</evidence>
<evidence type="ECO:0000256" key="8">
    <source>
        <dbReference type="PIRSR" id="PIRSR602401-1"/>
    </source>
</evidence>
<gene>
    <name evidence="11" type="ORF">BDV26DRAFT_288611</name>
</gene>
<dbReference type="EMBL" id="ML736163">
    <property type="protein sequence ID" value="KAE8382325.1"/>
    <property type="molecule type" value="Genomic_DNA"/>
</dbReference>
<dbReference type="Gene3D" id="1.10.630.10">
    <property type="entry name" value="Cytochrome P450"/>
    <property type="match status" value="1"/>
</dbReference>
<dbReference type="SUPFAM" id="SSF48264">
    <property type="entry name" value="Cytochrome P450"/>
    <property type="match status" value="1"/>
</dbReference>
<keyword evidence="10" id="KW-0812">Transmembrane</keyword>
<dbReference type="InterPro" id="IPR002401">
    <property type="entry name" value="Cyt_P450_E_grp-I"/>
</dbReference>
<dbReference type="InterPro" id="IPR036396">
    <property type="entry name" value="Cyt_P450_sf"/>
</dbReference>
<organism evidence="11 12">
    <name type="scientific">Aspergillus bertholletiae</name>
    <dbReference type="NCBI Taxonomy" id="1226010"/>
    <lineage>
        <taxon>Eukaryota</taxon>
        <taxon>Fungi</taxon>
        <taxon>Dikarya</taxon>
        <taxon>Ascomycota</taxon>
        <taxon>Pezizomycotina</taxon>
        <taxon>Eurotiomycetes</taxon>
        <taxon>Eurotiomycetidae</taxon>
        <taxon>Eurotiales</taxon>
        <taxon>Aspergillaceae</taxon>
        <taxon>Aspergillus</taxon>
        <taxon>Aspergillus subgen. Circumdati</taxon>
    </lineage>
</organism>
<evidence type="ECO:0000256" key="5">
    <source>
        <dbReference type="ARBA" id="ARBA00023002"/>
    </source>
</evidence>
<accession>A0A5N7BKL3</accession>
<sequence length="499" mass="57679">MLNRVNIPENATSWATAVVAVVICYMVSNVVYNIFFHPLARYPGPLSHAASRAPYFIRVLKGTLPFDMLDFHQRYGDIVRIAPDELAFSHPDAWKDILGHTKGGLYLEKASWFYRPLEYDAPNIFNESREEHSRLRRQLAHSFSDKGMRDQEPMIRGYVDLLLRRLEEIGCGEEPVDISAWYNYTTFDIIGDLSFGESFNCLKDSSYDEWIESIFMSLRFATLLQALSFAPLFKQVLLALVPRSVREKRDRLTGFTRRKMLRRMAIAEERPDLIEGLLKKKEELNLTVDKLTANAETLVVAGSETTATALSGVTYLLLKNPEAYQRLTEEVRSAFNSEEDINLISVTKLPYMLACFDEALRMYPPGAVGPPRVTPRGGAHILGAWIPERTYVSMHHWALYRREEYFTDPNTFHPDRFLQDRRFLNDRRDALQPFHIGPRSCLGRNLAYSEMRLILALLVFKFDMKLSDDSQDWIQQKNILMWQRGPLKVHFTPIHRKGS</sequence>
<evidence type="ECO:0000256" key="7">
    <source>
        <dbReference type="ARBA" id="ARBA00023033"/>
    </source>
</evidence>
<dbReference type="FunFam" id="1.10.630.10:FF:000047">
    <property type="entry name" value="Cytochrome P450 monooxygenase"/>
    <property type="match status" value="1"/>
</dbReference>
<evidence type="ECO:0000256" key="2">
    <source>
        <dbReference type="ARBA" id="ARBA00010617"/>
    </source>
</evidence>
<evidence type="ECO:0000256" key="10">
    <source>
        <dbReference type="SAM" id="Phobius"/>
    </source>
</evidence>
<keyword evidence="7 9" id="KW-0503">Monooxygenase</keyword>
<keyword evidence="4 8" id="KW-0479">Metal-binding</keyword>
<dbReference type="PRINTS" id="PR00463">
    <property type="entry name" value="EP450I"/>
</dbReference>
<dbReference type="PANTHER" id="PTHR24305:SF230">
    <property type="entry name" value="P450, PUTATIVE (EUROFUNG)-RELATED"/>
    <property type="match status" value="1"/>
</dbReference>
<evidence type="ECO:0000256" key="3">
    <source>
        <dbReference type="ARBA" id="ARBA00022617"/>
    </source>
</evidence>
<dbReference type="OrthoDB" id="1470350at2759"/>
<dbReference type="PRINTS" id="PR00385">
    <property type="entry name" value="P450"/>
</dbReference>
<dbReference type="Proteomes" id="UP000326198">
    <property type="component" value="Unassembled WGS sequence"/>
</dbReference>
<name>A0A5N7BKL3_9EURO</name>
<feature type="transmembrane region" description="Helical" evidence="10">
    <location>
        <begin position="12"/>
        <end position="35"/>
    </location>
</feature>
<dbReference type="InterPro" id="IPR001128">
    <property type="entry name" value="Cyt_P450"/>
</dbReference>
<keyword evidence="12" id="KW-1185">Reference proteome</keyword>
<reference evidence="11 12" key="1">
    <citation type="submission" date="2019-04" db="EMBL/GenBank/DDBJ databases">
        <title>Friends and foes A comparative genomics studyof 23 Aspergillus species from section Flavi.</title>
        <authorList>
            <consortium name="DOE Joint Genome Institute"/>
            <person name="Kjaerbolling I."/>
            <person name="Vesth T."/>
            <person name="Frisvad J.C."/>
            <person name="Nybo J.L."/>
            <person name="Theobald S."/>
            <person name="Kildgaard S."/>
            <person name="Isbrandt T."/>
            <person name="Kuo A."/>
            <person name="Sato A."/>
            <person name="Lyhne E.K."/>
            <person name="Kogle M.E."/>
            <person name="Wiebenga A."/>
            <person name="Kun R.S."/>
            <person name="Lubbers R.J."/>
            <person name="Makela M.R."/>
            <person name="Barry K."/>
            <person name="Chovatia M."/>
            <person name="Clum A."/>
            <person name="Daum C."/>
            <person name="Haridas S."/>
            <person name="He G."/>
            <person name="LaButti K."/>
            <person name="Lipzen A."/>
            <person name="Mondo S."/>
            <person name="Riley R."/>
            <person name="Salamov A."/>
            <person name="Simmons B.A."/>
            <person name="Magnuson J.K."/>
            <person name="Henrissat B."/>
            <person name="Mortensen U.H."/>
            <person name="Larsen T.O."/>
            <person name="Devries R.P."/>
            <person name="Grigoriev I.V."/>
            <person name="Machida M."/>
            <person name="Baker S.E."/>
            <person name="Andersen M.R."/>
        </authorList>
    </citation>
    <scope>NUCLEOTIDE SEQUENCE [LARGE SCALE GENOMIC DNA]</scope>
    <source>
        <strain evidence="11 12">IBT 29228</strain>
    </source>
</reference>